<name>A0ABV3DBI7_9ACTN</name>
<dbReference type="SUPFAM" id="SSF52540">
    <property type="entry name" value="P-loop containing nucleoside triphosphate hydrolases"/>
    <property type="match status" value="1"/>
</dbReference>
<dbReference type="Proteomes" id="UP001551482">
    <property type="component" value="Unassembled WGS sequence"/>
</dbReference>
<evidence type="ECO:0000256" key="1">
    <source>
        <dbReference type="ARBA" id="ARBA00004202"/>
    </source>
</evidence>
<dbReference type="Pfam" id="PF00005">
    <property type="entry name" value="ABC_tran"/>
    <property type="match status" value="1"/>
</dbReference>
<dbReference type="InterPro" id="IPR003439">
    <property type="entry name" value="ABC_transporter-like_ATP-bd"/>
</dbReference>
<organism evidence="10 11">
    <name type="scientific">Streptodolium elevatio</name>
    <dbReference type="NCBI Taxonomy" id="3157996"/>
    <lineage>
        <taxon>Bacteria</taxon>
        <taxon>Bacillati</taxon>
        <taxon>Actinomycetota</taxon>
        <taxon>Actinomycetes</taxon>
        <taxon>Kitasatosporales</taxon>
        <taxon>Streptomycetaceae</taxon>
        <taxon>Streptodolium</taxon>
    </lineage>
</organism>
<dbReference type="PANTHER" id="PTHR43297:SF2">
    <property type="entry name" value="DIPEPTIDE TRANSPORT ATP-BINDING PROTEIN DPPD"/>
    <property type="match status" value="1"/>
</dbReference>
<dbReference type="InterPro" id="IPR050388">
    <property type="entry name" value="ABC_Ni/Peptide_Import"/>
</dbReference>
<evidence type="ECO:0000259" key="9">
    <source>
        <dbReference type="PROSITE" id="PS50893"/>
    </source>
</evidence>
<protein>
    <submittedName>
        <fullName evidence="10">ABC transporter ATP-binding protein</fullName>
    </submittedName>
</protein>
<feature type="domain" description="ABC transporter" evidence="9">
    <location>
        <begin position="15"/>
        <end position="264"/>
    </location>
</feature>
<comment type="caution">
    <text evidence="10">The sequence shown here is derived from an EMBL/GenBank/DDBJ whole genome shotgun (WGS) entry which is preliminary data.</text>
</comment>
<accession>A0ABV3DBI7</accession>
<evidence type="ECO:0000256" key="8">
    <source>
        <dbReference type="SAM" id="MobiDB-lite"/>
    </source>
</evidence>
<dbReference type="CDD" id="cd03257">
    <property type="entry name" value="ABC_NikE_OppD_transporters"/>
    <property type="match status" value="1"/>
</dbReference>
<keyword evidence="11" id="KW-1185">Reference proteome</keyword>
<dbReference type="RefSeq" id="WP_358348021.1">
    <property type="nucleotide sequence ID" value="NZ_JBEZFP010000004.1"/>
</dbReference>
<evidence type="ECO:0000256" key="4">
    <source>
        <dbReference type="ARBA" id="ARBA00022475"/>
    </source>
</evidence>
<sequence>MERNKDAPASDVPLLEVQDLKVHLNTPRGVLKAVDGASFRIGKGETLGLVGESGSGKSMLVRALMGISPAIAKISGSVKLDGTELVGIPRKQARKTWGNDIAMVFQDPMTSLNPVVLIERQLTESMREHMDISRADAKTRAVDLLKLVGIPEPEKRAKQYPHQLSGGMRQRVTIAMALACDPELLIADEATTALDVTVQRQILDLLQEIQADRGMGMILVSHDLGVVAGRTDEIAVMYAGRMVEHSPTEELFQHRKHQYTEALLAAVPRLDVPKAQRPKPIPGTPPDLVTFKGGCAFAARCAASDDKCATEQPPMISNGNARHLFACHHPVGGGAAEAEASDDDAAAKADTSLTKEVSA</sequence>
<dbReference type="InterPro" id="IPR013563">
    <property type="entry name" value="Oligopep_ABC_C"/>
</dbReference>
<keyword evidence="4" id="KW-1003">Cell membrane</keyword>
<evidence type="ECO:0000313" key="10">
    <source>
        <dbReference type="EMBL" id="MEU8132349.1"/>
    </source>
</evidence>
<keyword evidence="5" id="KW-0547">Nucleotide-binding</keyword>
<feature type="region of interest" description="Disordered" evidence="8">
    <location>
        <begin position="333"/>
        <end position="359"/>
    </location>
</feature>
<keyword evidence="3" id="KW-0813">Transport</keyword>
<evidence type="ECO:0000256" key="3">
    <source>
        <dbReference type="ARBA" id="ARBA00022448"/>
    </source>
</evidence>
<evidence type="ECO:0000256" key="7">
    <source>
        <dbReference type="ARBA" id="ARBA00023136"/>
    </source>
</evidence>
<dbReference type="InterPro" id="IPR027417">
    <property type="entry name" value="P-loop_NTPase"/>
</dbReference>
<evidence type="ECO:0000256" key="2">
    <source>
        <dbReference type="ARBA" id="ARBA00005417"/>
    </source>
</evidence>
<evidence type="ECO:0000313" key="11">
    <source>
        <dbReference type="Proteomes" id="UP001551482"/>
    </source>
</evidence>
<dbReference type="PROSITE" id="PS00211">
    <property type="entry name" value="ABC_TRANSPORTER_1"/>
    <property type="match status" value="1"/>
</dbReference>
<reference evidence="10 11" key="1">
    <citation type="submission" date="2024-06" db="EMBL/GenBank/DDBJ databases">
        <title>The Natural Products Discovery Center: Release of the First 8490 Sequenced Strains for Exploring Actinobacteria Biosynthetic Diversity.</title>
        <authorList>
            <person name="Kalkreuter E."/>
            <person name="Kautsar S.A."/>
            <person name="Yang D."/>
            <person name="Bader C.D."/>
            <person name="Teijaro C.N."/>
            <person name="Fluegel L."/>
            <person name="Davis C.M."/>
            <person name="Simpson J.R."/>
            <person name="Lauterbach L."/>
            <person name="Steele A.D."/>
            <person name="Gui C."/>
            <person name="Meng S."/>
            <person name="Li G."/>
            <person name="Viehrig K."/>
            <person name="Ye F."/>
            <person name="Su P."/>
            <person name="Kiefer A.F."/>
            <person name="Nichols A."/>
            <person name="Cepeda A.J."/>
            <person name="Yan W."/>
            <person name="Fan B."/>
            <person name="Jiang Y."/>
            <person name="Adhikari A."/>
            <person name="Zheng C.-J."/>
            <person name="Schuster L."/>
            <person name="Cowan T.M."/>
            <person name="Smanski M.J."/>
            <person name="Chevrette M.G."/>
            <person name="De Carvalho L.P.S."/>
            <person name="Shen B."/>
        </authorList>
    </citation>
    <scope>NUCLEOTIDE SEQUENCE [LARGE SCALE GENOMIC DNA]</scope>
    <source>
        <strain evidence="10 11">NPDC048946</strain>
    </source>
</reference>
<proteinExistence type="inferred from homology"/>
<dbReference type="PROSITE" id="PS50893">
    <property type="entry name" value="ABC_TRANSPORTER_2"/>
    <property type="match status" value="1"/>
</dbReference>
<dbReference type="SMART" id="SM00382">
    <property type="entry name" value="AAA"/>
    <property type="match status" value="1"/>
</dbReference>
<dbReference type="EMBL" id="JBEZFP010000004">
    <property type="protein sequence ID" value="MEU8132349.1"/>
    <property type="molecule type" value="Genomic_DNA"/>
</dbReference>
<dbReference type="InterPro" id="IPR017871">
    <property type="entry name" value="ABC_transporter-like_CS"/>
</dbReference>
<comment type="subcellular location">
    <subcellularLocation>
        <location evidence="1">Cell membrane</location>
        <topology evidence="1">Peripheral membrane protein</topology>
    </subcellularLocation>
</comment>
<gene>
    <name evidence="10" type="ORF">AB0C36_02450</name>
</gene>
<dbReference type="InterPro" id="IPR003593">
    <property type="entry name" value="AAA+_ATPase"/>
</dbReference>
<dbReference type="NCBIfam" id="TIGR01727">
    <property type="entry name" value="oligo_HPY"/>
    <property type="match status" value="1"/>
</dbReference>
<dbReference type="Gene3D" id="3.40.50.300">
    <property type="entry name" value="P-loop containing nucleotide triphosphate hydrolases"/>
    <property type="match status" value="1"/>
</dbReference>
<comment type="similarity">
    <text evidence="2">Belongs to the ABC transporter superfamily.</text>
</comment>
<keyword evidence="6 10" id="KW-0067">ATP-binding</keyword>
<dbReference type="PANTHER" id="PTHR43297">
    <property type="entry name" value="OLIGOPEPTIDE TRANSPORT ATP-BINDING PROTEIN APPD"/>
    <property type="match status" value="1"/>
</dbReference>
<dbReference type="GO" id="GO:0005524">
    <property type="term" value="F:ATP binding"/>
    <property type="evidence" value="ECO:0007669"/>
    <property type="project" value="UniProtKB-KW"/>
</dbReference>
<evidence type="ECO:0000256" key="5">
    <source>
        <dbReference type="ARBA" id="ARBA00022741"/>
    </source>
</evidence>
<keyword evidence="7" id="KW-0472">Membrane</keyword>
<evidence type="ECO:0000256" key="6">
    <source>
        <dbReference type="ARBA" id="ARBA00022840"/>
    </source>
</evidence>
<dbReference type="Pfam" id="PF08352">
    <property type="entry name" value="oligo_HPY"/>
    <property type="match status" value="1"/>
</dbReference>